<feature type="transmembrane region" description="Helical" evidence="6">
    <location>
        <begin position="57"/>
        <end position="81"/>
    </location>
</feature>
<evidence type="ECO:0000259" key="7">
    <source>
        <dbReference type="Pfam" id="PF02656"/>
    </source>
</evidence>
<accession>A0ABP6Q8Q3</accession>
<protein>
    <submittedName>
        <fullName evidence="8">DUF202 domain-containing protein</fullName>
    </submittedName>
</protein>
<feature type="transmembrane region" description="Helical" evidence="6">
    <location>
        <begin position="93"/>
        <end position="118"/>
    </location>
</feature>
<evidence type="ECO:0000256" key="4">
    <source>
        <dbReference type="ARBA" id="ARBA00022989"/>
    </source>
</evidence>
<comment type="caution">
    <text evidence="8">The sequence shown here is derived from an EMBL/GenBank/DDBJ whole genome shotgun (WGS) entry which is preliminary data.</text>
</comment>
<name>A0ABP6Q8Q3_9ACTN</name>
<organism evidence="8 9">
    <name type="scientific">Actinocorallia longicatena</name>
    <dbReference type="NCBI Taxonomy" id="111803"/>
    <lineage>
        <taxon>Bacteria</taxon>
        <taxon>Bacillati</taxon>
        <taxon>Actinomycetota</taxon>
        <taxon>Actinomycetes</taxon>
        <taxon>Streptosporangiales</taxon>
        <taxon>Thermomonosporaceae</taxon>
        <taxon>Actinocorallia</taxon>
    </lineage>
</organism>
<evidence type="ECO:0000256" key="2">
    <source>
        <dbReference type="ARBA" id="ARBA00022475"/>
    </source>
</evidence>
<feature type="transmembrane region" description="Helical" evidence="6">
    <location>
        <begin position="31"/>
        <end position="51"/>
    </location>
</feature>
<dbReference type="Proteomes" id="UP001501237">
    <property type="component" value="Unassembled WGS sequence"/>
</dbReference>
<keyword evidence="5 6" id="KW-0472">Membrane</keyword>
<dbReference type="InterPro" id="IPR003807">
    <property type="entry name" value="DUF202"/>
</dbReference>
<dbReference type="Pfam" id="PF02656">
    <property type="entry name" value="DUF202"/>
    <property type="match status" value="1"/>
</dbReference>
<proteinExistence type="predicted"/>
<keyword evidence="9" id="KW-1185">Reference proteome</keyword>
<keyword evidence="2" id="KW-1003">Cell membrane</keyword>
<keyword evidence="3 6" id="KW-0812">Transmembrane</keyword>
<dbReference type="PANTHER" id="PTHR34187:SF2">
    <property type="entry name" value="DUF202 DOMAIN-CONTAINING PROTEIN"/>
    <property type="match status" value="1"/>
</dbReference>
<dbReference type="InterPro" id="IPR052053">
    <property type="entry name" value="IM_YidH-like"/>
</dbReference>
<comment type="subcellular location">
    <subcellularLocation>
        <location evidence="1">Cell membrane</location>
        <topology evidence="1">Multi-pass membrane protein</topology>
    </subcellularLocation>
</comment>
<feature type="domain" description="DUF202" evidence="7">
    <location>
        <begin position="22"/>
        <end position="87"/>
    </location>
</feature>
<keyword evidence="4 6" id="KW-1133">Transmembrane helix</keyword>
<sequence>MPEDRRRRPRAVYDVGDEPDPRFSLANERTFLAWIRTSLALLATGVALEAISKSHDLAVRFTSALLVSLAIAGPVFGFVRWMQSERALRQDRALPGGAFLPAVTLTVAVAAAITLALITG</sequence>
<evidence type="ECO:0000256" key="3">
    <source>
        <dbReference type="ARBA" id="ARBA00022692"/>
    </source>
</evidence>
<reference evidence="9" key="1">
    <citation type="journal article" date="2019" name="Int. J. Syst. Evol. Microbiol.">
        <title>The Global Catalogue of Microorganisms (GCM) 10K type strain sequencing project: providing services to taxonomists for standard genome sequencing and annotation.</title>
        <authorList>
            <consortium name="The Broad Institute Genomics Platform"/>
            <consortium name="The Broad Institute Genome Sequencing Center for Infectious Disease"/>
            <person name="Wu L."/>
            <person name="Ma J."/>
        </authorList>
    </citation>
    <scope>NUCLEOTIDE SEQUENCE [LARGE SCALE GENOMIC DNA]</scope>
    <source>
        <strain evidence="9">JCM 9377</strain>
    </source>
</reference>
<dbReference type="RefSeq" id="WP_344827837.1">
    <property type="nucleotide sequence ID" value="NZ_BAAAUV010000006.1"/>
</dbReference>
<dbReference type="EMBL" id="BAAAUV010000006">
    <property type="protein sequence ID" value="GAA3210799.1"/>
    <property type="molecule type" value="Genomic_DNA"/>
</dbReference>
<dbReference type="PANTHER" id="PTHR34187">
    <property type="entry name" value="FGR18P"/>
    <property type="match status" value="1"/>
</dbReference>
<gene>
    <name evidence="8" type="ORF">GCM10010468_28980</name>
</gene>
<evidence type="ECO:0000313" key="8">
    <source>
        <dbReference type="EMBL" id="GAA3210799.1"/>
    </source>
</evidence>
<evidence type="ECO:0000313" key="9">
    <source>
        <dbReference type="Proteomes" id="UP001501237"/>
    </source>
</evidence>
<evidence type="ECO:0000256" key="1">
    <source>
        <dbReference type="ARBA" id="ARBA00004651"/>
    </source>
</evidence>
<evidence type="ECO:0000256" key="6">
    <source>
        <dbReference type="SAM" id="Phobius"/>
    </source>
</evidence>
<evidence type="ECO:0000256" key="5">
    <source>
        <dbReference type="ARBA" id="ARBA00023136"/>
    </source>
</evidence>